<organism evidence="1 2">
    <name type="scientific">Lasiosphaeria miniovina</name>
    <dbReference type="NCBI Taxonomy" id="1954250"/>
    <lineage>
        <taxon>Eukaryota</taxon>
        <taxon>Fungi</taxon>
        <taxon>Dikarya</taxon>
        <taxon>Ascomycota</taxon>
        <taxon>Pezizomycotina</taxon>
        <taxon>Sordariomycetes</taxon>
        <taxon>Sordariomycetidae</taxon>
        <taxon>Sordariales</taxon>
        <taxon>Lasiosphaeriaceae</taxon>
        <taxon>Lasiosphaeria</taxon>
    </lineage>
</organism>
<dbReference type="RefSeq" id="XP_060296756.1">
    <property type="nucleotide sequence ID" value="XM_060439945.1"/>
</dbReference>
<proteinExistence type="predicted"/>
<comment type="caution">
    <text evidence="1">The sequence shown here is derived from an EMBL/GenBank/DDBJ whole genome shotgun (WGS) entry which is preliminary data.</text>
</comment>
<sequence length="196" mass="21833">MAFAVPRALAAAWTPRPAIRYPLFPLLLLGPSCSAAARADGVVHPARTVFSGSPRTLTTFPCCISVEIGQVTKCRPRGHGKTTNLLIIKFAKETGAVREHTSQMTAKTLRFSTGNSSIFEGARDEARDWRRQTCQKEEDREEISLSLLDLMQDEHKWELRRTIQGAALVSMSSQKKRLTMIPDQSDDVEFQDVSKS</sequence>
<gene>
    <name evidence="1" type="ORF">B0T26DRAFT_676195</name>
</gene>
<dbReference type="AlphaFoldDB" id="A0AA40E0A5"/>
<dbReference type="GeneID" id="85323215"/>
<dbReference type="Proteomes" id="UP001172101">
    <property type="component" value="Unassembled WGS sequence"/>
</dbReference>
<dbReference type="EMBL" id="JAUIRO010000004">
    <property type="protein sequence ID" value="KAK0717963.1"/>
    <property type="molecule type" value="Genomic_DNA"/>
</dbReference>
<reference evidence="1" key="1">
    <citation type="submission" date="2023-06" db="EMBL/GenBank/DDBJ databases">
        <title>Genome-scale phylogeny and comparative genomics of the fungal order Sordariales.</title>
        <authorList>
            <consortium name="Lawrence Berkeley National Laboratory"/>
            <person name="Hensen N."/>
            <person name="Bonometti L."/>
            <person name="Westerberg I."/>
            <person name="Brannstrom I.O."/>
            <person name="Guillou S."/>
            <person name="Cros-Aarteil S."/>
            <person name="Calhoun S."/>
            <person name="Haridas S."/>
            <person name="Kuo A."/>
            <person name="Mondo S."/>
            <person name="Pangilinan J."/>
            <person name="Riley R."/>
            <person name="LaButti K."/>
            <person name="Andreopoulos B."/>
            <person name="Lipzen A."/>
            <person name="Chen C."/>
            <person name="Yanf M."/>
            <person name="Daum C."/>
            <person name="Ng V."/>
            <person name="Clum A."/>
            <person name="Steindorff A."/>
            <person name="Ohm R."/>
            <person name="Martin F."/>
            <person name="Silar P."/>
            <person name="Natvig D."/>
            <person name="Lalanne C."/>
            <person name="Gautier V."/>
            <person name="Ament-velasquez S.L."/>
            <person name="Kruys A."/>
            <person name="Hutchinson M.I."/>
            <person name="Powell A.J."/>
            <person name="Barry K."/>
            <person name="Miller A.N."/>
            <person name="Grigoriev I.V."/>
            <person name="Debuchy R."/>
            <person name="Gladieux P."/>
            <person name="Thoren M.H."/>
            <person name="Johannesson H."/>
        </authorList>
    </citation>
    <scope>NUCLEOTIDE SEQUENCE</scope>
    <source>
        <strain evidence="1">SMH2392-1A</strain>
    </source>
</reference>
<evidence type="ECO:0000313" key="2">
    <source>
        <dbReference type="Proteomes" id="UP001172101"/>
    </source>
</evidence>
<protein>
    <submittedName>
        <fullName evidence="1">Uncharacterized protein</fullName>
    </submittedName>
</protein>
<keyword evidence="2" id="KW-1185">Reference proteome</keyword>
<accession>A0AA40E0A5</accession>
<name>A0AA40E0A5_9PEZI</name>
<evidence type="ECO:0000313" key="1">
    <source>
        <dbReference type="EMBL" id="KAK0717963.1"/>
    </source>
</evidence>